<evidence type="ECO:0000313" key="2">
    <source>
        <dbReference type="EMBL" id="CAK9855565.1"/>
    </source>
</evidence>
<dbReference type="InterPro" id="IPR045257">
    <property type="entry name" value="E2/Pdx1"/>
</dbReference>
<gene>
    <name evidence="2" type="ORF">CSSPJE1EN2_LOCUS25497</name>
</gene>
<dbReference type="PANTHER" id="PTHR23151:SF90">
    <property type="entry name" value="DIHYDROLIPOYLLYSINE-RESIDUE ACETYLTRANSFERASE COMPONENT OF PYRUVATE DEHYDROGENASE COMPLEX, MITOCHONDRIAL-RELATED"/>
    <property type="match status" value="1"/>
</dbReference>
<evidence type="ECO:0000259" key="1">
    <source>
        <dbReference type="Pfam" id="PF00198"/>
    </source>
</evidence>
<organism evidence="2 3">
    <name type="scientific">Sphagnum jensenii</name>
    <dbReference type="NCBI Taxonomy" id="128206"/>
    <lineage>
        <taxon>Eukaryota</taxon>
        <taxon>Viridiplantae</taxon>
        <taxon>Streptophyta</taxon>
        <taxon>Embryophyta</taxon>
        <taxon>Bryophyta</taxon>
        <taxon>Sphagnophytina</taxon>
        <taxon>Sphagnopsida</taxon>
        <taxon>Sphagnales</taxon>
        <taxon>Sphagnaceae</taxon>
        <taxon>Sphagnum</taxon>
    </lineage>
</organism>
<keyword evidence="3" id="KW-1185">Reference proteome</keyword>
<reference evidence="2" key="1">
    <citation type="submission" date="2024-03" db="EMBL/GenBank/DDBJ databases">
        <authorList>
            <consortium name="ELIXIR-Norway"/>
            <consortium name="Elixir Norway"/>
        </authorList>
    </citation>
    <scope>NUCLEOTIDE SEQUENCE</scope>
</reference>
<dbReference type="InterPro" id="IPR001078">
    <property type="entry name" value="2-oxoacid_DH_actylTfrase"/>
</dbReference>
<comment type="caution">
    <text evidence="2">The sequence shown here is derived from an EMBL/GenBank/DDBJ whole genome shotgun (WGS) entry which is preliminary data.</text>
</comment>
<dbReference type="Proteomes" id="UP001497522">
    <property type="component" value="Unassembled WGS sequence"/>
</dbReference>
<evidence type="ECO:0000313" key="3">
    <source>
        <dbReference type="Proteomes" id="UP001497522"/>
    </source>
</evidence>
<dbReference type="PANTHER" id="PTHR23151">
    <property type="entry name" value="DIHYDROLIPOAMIDE ACETYL/SUCCINYL-TRANSFERASE-RELATED"/>
    <property type="match status" value="1"/>
</dbReference>
<accession>A0ABP0ZY92</accession>
<dbReference type="Gene3D" id="3.30.559.10">
    <property type="entry name" value="Chloramphenicol acetyltransferase-like domain"/>
    <property type="match status" value="1"/>
</dbReference>
<dbReference type="InterPro" id="IPR023213">
    <property type="entry name" value="CAT-like_dom_sf"/>
</dbReference>
<name>A0ABP0ZY92_9BRYO</name>
<proteinExistence type="predicted"/>
<dbReference type="SUPFAM" id="SSF52777">
    <property type="entry name" value="CoA-dependent acyltransferases"/>
    <property type="match status" value="1"/>
</dbReference>
<dbReference type="Pfam" id="PF00198">
    <property type="entry name" value="2-oxoacid_dh"/>
    <property type="match status" value="1"/>
</dbReference>
<dbReference type="EMBL" id="CAXHBF010000225">
    <property type="protein sequence ID" value="CAK9855565.1"/>
    <property type="molecule type" value="Genomic_DNA"/>
</dbReference>
<feature type="domain" description="2-oxoacid dehydrogenase acyltransferase catalytic" evidence="1">
    <location>
        <begin position="1"/>
        <end position="215"/>
    </location>
</feature>
<sequence length="216" mass="23662">MRKTIAKRLLQSTNENPHFYLTMDINMDKAVALRAELNPLLPAKVSFNDFVIRASALALRQNPAVNTSWLGDSIRQYSHIHIGMAVAVDEGLLVPVIKFADNKSLSEISAEAKVWGEKAKSKKLLPPDMEGSTFTISNLGMFGIEEFTAIINQPNACILAVGGIRQVPAVINGEIKIANMMKVTLSSDHRVVDGAVGAKFLQSLKQLLEEPLRLVI</sequence>
<protein>
    <recommendedName>
        <fullName evidence="1">2-oxoacid dehydrogenase acyltransferase catalytic domain-containing protein</fullName>
    </recommendedName>
</protein>